<comment type="subcellular location">
    <subcellularLocation>
        <location evidence="1 9 10">Cytoplasm</location>
    </subcellularLocation>
</comment>
<evidence type="ECO:0000313" key="13">
    <source>
        <dbReference type="EMBL" id="SDB39633.1"/>
    </source>
</evidence>
<evidence type="ECO:0000256" key="7">
    <source>
        <dbReference type="ARBA" id="ARBA00022840"/>
    </source>
</evidence>
<evidence type="ECO:0000256" key="1">
    <source>
        <dbReference type="ARBA" id="ARBA00004496"/>
    </source>
</evidence>
<dbReference type="GO" id="GO:0009252">
    <property type="term" value="P:peptidoglycan biosynthetic process"/>
    <property type="evidence" value="ECO:0007669"/>
    <property type="project" value="UniProtKB-UniRule"/>
</dbReference>
<dbReference type="SUPFAM" id="SSF53623">
    <property type="entry name" value="MurD-like peptide ligases, catalytic domain"/>
    <property type="match status" value="1"/>
</dbReference>
<keyword evidence="8 9" id="KW-0131">Cell cycle</keyword>
<dbReference type="EMBL" id="FMXQ01000006">
    <property type="protein sequence ID" value="SDB39633.1"/>
    <property type="molecule type" value="Genomic_DNA"/>
</dbReference>
<keyword evidence="4 9" id="KW-0436">Ligase</keyword>
<comment type="similarity">
    <text evidence="9">Belongs to the MurCDEF family.</text>
</comment>
<keyword evidence="9 10" id="KW-0573">Peptidoglycan synthesis</keyword>
<dbReference type="PANTHER" id="PTHR43692">
    <property type="entry name" value="UDP-N-ACETYLMURAMOYLALANINE--D-GLUTAMATE LIGASE"/>
    <property type="match status" value="1"/>
</dbReference>
<dbReference type="RefSeq" id="WP_090877306.1">
    <property type="nucleotide sequence ID" value="NZ_FMXQ01000006.1"/>
</dbReference>
<keyword evidence="9 10" id="KW-0133">Cell shape</keyword>
<evidence type="ECO:0000256" key="4">
    <source>
        <dbReference type="ARBA" id="ARBA00022598"/>
    </source>
</evidence>
<reference evidence="13 14" key="1">
    <citation type="submission" date="2016-10" db="EMBL/GenBank/DDBJ databases">
        <authorList>
            <person name="de Groot N.N."/>
        </authorList>
    </citation>
    <scope>NUCLEOTIDE SEQUENCE [LARGE SCALE GENOMIC DNA]</scope>
    <source>
        <strain evidence="13 14">ATCC 35022</strain>
    </source>
</reference>
<evidence type="ECO:0000259" key="11">
    <source>
        <dbReference type="Pfam" id="PF02875"/>
    </source>
</evidence>
<dbReference type="InterPro" id="IPR013221">
    <property type="entry name" value="Mur_ligase_cen"/>
</dbReference>
<name>A0A1G6D384_9HYPH</name>
<keyword evidence="5 9" id="KW-0132">Cell division</keyword>
<dbReference type="UniPathway" id="UPA00219"/>
<dbReference type="Pfam" id="PF02875">
    <property type="entry name" value="Mur_ligase_C"/>
    <property type="match status" value="1"/>
</dbReference>
<evidence type="ECO:0000256" key="5">
    <source>
        <dbReference type="ARBA" id="ARBA00022618"/>
    </source>
</evidence>
<dbReference type="InterPro" id="IPR005762">
    <property type="entry name" value="MurD"/>
</dbReference>
<comment type="pathway">
    <text evidence="2 9 10">Cell wall biogenesis; peptidoglycan biosynthesis.</text>
</comment>
<dbReference type="GO" id="GO:0004326">
    <property type="term" value="F:tetrahydrofolylpolyglutamate synthase activity"/>
    <property type="evidence" value="ECO:0007669"/>
    <property type="project" value="InterPro"/>
</dbReference>
<evidence type="ECO:0000256" key="2">
    <source>
        <dbReference type="ARBA" id="ARBA00004752"/>
    </source>
</evidence>
<dbReference type="GO" id="GO:0005524">
    <property type="term" value="F:ATP binding"/>
    <property type="evidence" value="ECO:0007669"/>
    <property type="project" value="UniProtKB-UniRule"/>
</dbReference>
<organism evidence="13 14">
    <name type="scientific">Bauldia litoralis</name>
    <dbReference type="NCBI Taxonomy" id="665467"/>
    <lineage>
        <taxon>Bacteria</taxon>
        <taxon>Pseudomonadati</taxon>
        <taxon>Pseudomonadota</taxon>
        <taxon>Alphaproteobacteria</taxon>
        <taxon>Hyphomicrobiales</taxon>
        <taxon>Kaistiaceae</taxon>
        <taxon>Bauldia</taxon>
    </lineage>
</organism>
<dbReference type="Gene3D" id="3.40.50.720">
    <property type="entry name" value="NAD(P)-binding Rossmann-like Domain"/>
    <property type="match status" value="1"/>
</dbReference>
<feature type="domain" description="Mur ligase C-terminal" evidence="11">
    <location>
        <begin position="319"/>
        <end position="433"/>
    </location>
</feature>
<sequence>MIPATSFNGRNVALFGLGGSGRATAASLVAGGAVVSAWDDNAEAVAAAQDSGIPVGDLNTADWSAFDALILAPGVPLTHPVPHWTVAKAEQAGVEIVGDIEIFSRERKRSVPMSPFVAITGTNGKSTTTALIGHLLKSASRDTQIGGNIGTPVLMLDPPRVGRYHVIEVSSFQLDLAPGIAPSIGVLLNVTPDHLDRHGTLDLYAAIKERLVAASRIAVVAVDDGITQAVADRLEQSGRRVVRVSTRRTLADGVYVANGTVFEADNGASTEIARLGGVASLRGDHNAQNAAVAVAVAKKFGLSDDEIRQGLATFRGLRHRMEQVGQRGRVIFVNDSKATNADAAAKALASFDRIYWIAGGRAKEGGIESLAGYFPRIAKAYLIGEAADDFAGTLGATVPFEVSGTLSEAIASAASDAALDGAPEAVVLLSPACASYDQFPNFERRGDAFRSAALALDGVRNREEAA</sequence>
<dbReference type="PANTHER" id="PTHR43692:SF1">
    <property type="entry name" value="UDP-N-ACETYLMURAMOYLALANINE--D-GLUTAMATE LIGASE"/>
    <property type="match status" value="1"/>
</dbReference>
<gene>
    <name evidence="9" type="primary">murD</name>
    <name evidence="13" type="ORF">SAMN02982931_02961</name>
</gene>
<comment type="function">
    <text evidence="9 10">Cell wall formation. Catalyzes the addition of glutamate to the nucleotide precursor UDP-N-acetylmuramoyl-L-alanine (UMA).</text>
</comment>
<dbReference type="GO" id="GO:0005737">
    <property type="term" value="C:cytoplasm"/>
    <property type="evidence" value="ECO:0007669"/>
    <property type="project" value="UniProtKB-SubCell"/>
</dbReference>
<protein>
    <recommendedName>
        <fullName evidence="9 10">UDP-N-acetylmuramoylalanine--D-glutamate ligase</fullName>
        <ecNumber evidence="9 10">6.3.2.9</ecNumber>
    </recommendedName>
    <alternativeName>
        <fullName evidence="9">D-glutamic acid-adding enzyme</fullName>
    </alternativeName>
    <alternativeName>
        <fullName evidence="9">UDP-N-acetylmuramoyl-L-alanyl-D-glutamate synthetase</fullName>
    </alternativeName>
</protein>
<accession>A0A1G6D384</accession>
<proteinExistence type="inferred from homology"/>
<dbReference type="InterPro" id="IPR036565">
    <property type="entry name" value="Mur-like_cat_sf"/>
</dbReference>
<dbReference type="AlphaFoldDB" id="A0A1G6D384"/>
<dbReference type="OrthoDB" id="9809796at2"/>
<dbReference type="Gene3D" id="3.40.1190.10">
    <property type="entry name" value="Mur-like, catalytic domain"/>
    <property type="match status" value="1"/>
</dbReference>
<evidence type="ECO:0000313" key="14">
    <source>
        <dbReference type="Proteomes" id="UP000199071"/>
    </source>
</evidence>
<keyword evidence="9 10" id="KW-0961">Cell wall biogenesis/degradation</keyword>
<dbReference type="NCBIfam" id="TIGR01087">
    <property type="entry name" value="murD"/>
    <property type="match status" value="1"/>
</dbReference>
<dbReference type="HAMAP" id="MF_00639">
    <property type="entry name" value="MurD"/>
    <property type="match status" value="1"/>
</dbReference>
<keyword evidence="14" id="KW-1185">Reference proteome</keyword>
<evidence type="ECO:0000256" key="9">
    <source>
        <dbReference type="HAMAP-Rule" id="MF_00639"/>
    </source>
</evidence>
<dbReference type="GO" id="GO:0008360">
    <property type="term" value="P:regulation of cell shape"/>
    <property type="evidence" value="ECO:0007669"/>
    <property type="project" value="UniProtKB-KW"/>
</dbReference>
<dbReference type="GO" id="GO:0071555">
    <property type="term" value="P:cell wall organization"/>
    <property type="evidence" value="ECO:0007669"/>
    <property type="project" value="UniProtKB-KW"/>
</dbReference>
<dbReference type="InterPro" id="IPR004101">
    <property type="entry name" value="Mur_ligase_C"/>
</dbReference>
<dbReference type="EC" id="6.3.2.9" evidence="9 10"/>
<dbReference type="STRING" id="665467.SAMN02982931_02961"/>
<dbReference type="GO" id="GO:0051301">
    <property type="term" value="P:cell division"/>
    <property type="evidence" value="ECO:0007669"/>
    <property type="project" value="UniProtKB-KW"/>
</dbReference>
<dbReference type="Proteomes" id="UP000199071">
    <property type="component" value="Unassembled WGS sequence"/>
</dbReference>
<keyword evidence="7 9" id="KW-0067">ATP-binding</keyword>
<evidence type="ECO:0000256" key="8">
    <source>
        <dbReference type="ARBA" id="ARBA00023306"/>
    </source>
</evidence>
<dbReference type="InterPro" id="IPR036615">
    <property type="entry name" value="Mur_ligase_C_dom_sf"/>
</dbReference>
<comment type="catalytic activity">
    <reaction evidence="9 10">
        <text>UDP-N-acetyl-alpha-D-muramoyl-L-alanine + D-glutamate + ATP = UDP-N-acetyl-alpha-D-muramoyl-L-alanyl-D-glutamate + ADP + phosphate + H(+)</text>
        <dbReference type="Rhea" id="RHEA:16429"/>
        <dbReference type="ChEBI" id="CHEBI:15378"/>
        <dbReference type="ChEBI" id="CHEBI:29986"/>
        <dbReference type="ChEBI" id="CHEBI:30616"/>
        <dbReference type="ChEBI" id="CHEBI:43474"/>
        <dbReference type="ChEBI" id="CHEBI:83898"/>
        <dbReference type="ChEBI" id="CHEBI:83900"/>
        <dbReference type="ChEBI" id="CHEBI:456216"/>
        <dbReference type="EC" id="6.3.2.9"/>
    </reaction>
</comment>
<feature type="domain" description="Mur ligase central" evidence="12">
    <location>
        <begin position="119"/>
        <end position="297"/>
    </location>
</feature>
<dbReference type="SUPFAM" id="SSF51984">
    <property type="entry name" value="MurCD N-terminal domain"/>
    <property type="match status" value="1"/>
</dbReference>
<dbReference type="Gene3D" id="3.90.190.20">
    <property type="entry name" value="Mur ligase, C-terminal domain"/>
    <property type="match status" value="1"/>
</dbReference>
<dbReference type="Pfam" id="PF08245">
    <property type="entry name" value="Mur_ligase_M"/>
    <property type="match status" value="1"/>
</dbReference>
<dbReference type="PROSITE" id="PS01011">
    <property type="entry name" value="FOLYLPOLYGLU_SYNT_1"/>
    <property type="match status" value="1"/>
</dbReference>
<feature type="binding site" evidence="9">
    <location>
        <begin position="121"/>
        <end position="127"/>
    </location>
    <ligand>
        <name>ATP</name>
        <dbReference type="ChEBI" id="CHEBI:30616"/>
    </ligand>
</feature>
<evidence type="ECO:0000256" key="6">
    <source>
        <dbReference type="ARBA" id="ARBA00022741"/>
    </source>
</evidence>
<evidence type="ECO:0000259" key="12">
    <source>
        <dbReference type="Pfam" id="PF08245"/>
    </source>
</evidence>
<evidence type="ECO:0000256" key="3">
    <source>
        <dbReference type="ARBA" id="ARBA00022490"/>
    </source>
</evidence>
<keyword evidence="3 9" id="KW-0963">Cytoplasm</keyword>
<dbReference type="InterPro" id="IPR018109">
    <property type="entry name" value="Folylpolyglutamate_synth_CS"/>
</dbReference>
<dbReference type="SUPFAM" id="SSF53244">
    <property type="entry name" value="MurD-like peptide ligases, peptide-binding domain"/>
    <property type="match status" value="1"/>
</dbReference>
<evidence type="ECO:0000256" key="10">
    <source>
        <dbReference type="RuleBase" id="RU003664"/>
    </source>
</evidence>
<dbReference type="GO" id="GO:0008764">
    <property type="term" value="F:UDP-N-acetylmuramoylalanine-D-glutamate ligase activity"/>
    <property type="evidence" value="ECO:0007669"/>
    <property type="project" value="UniProtKB-UniRule"/>
</dbReference>
<keyword evidence="6 9" id="KW-0547">Nucleotide-binding</keyword>